<evidence type="ECO:0000256" key="1">
    <source>
        <dbReference type="ARBA" id="ARBA00022468"/>
    </source>
</evidence>
<comment type="caution">
    <text evidence="5">The sequence shown here is derived from an EMBL/GenBank/DDBJ whole genome shotgun (WGS) entry which is preliminary data.</text>
</comment>
<keyword evidence="1" id="KW-0343">GTPase activation</keyword>
<dbReference type="Proteomes" id="UP000242450">
    <property type="component" value="Chromosome 5"/>
</dbReference>
<dbReference type="Gene3D" id="1.10.555.10">
    <property type="entry name" value="Rho GTPase activation protein"/>
    <property type="match status" value="1"/>
</dbReference>
<dbReference type="PROSITE" id="PS00741">
    <property type="entry name" value="DH_1"/>
    <property type="match status" value="1"/>
</dbReference>
<evidence type="ECO:0000313" key="5">
    <source>
        <dbReference type="EMBL" id="OWK14277.1"/>
    </source>
</evidence>
<dbReference type="PROSITE" id="PS50238">
    <property type="entry name" value="RHOGAP"/>
    <property type="match status" value="1"/>
</dbReference>
<keyword evidence="6" id="KW-1185">Reference proteome</keyword>
<feature type="domain" description="DH" evidence="3">
    <location>
        <begin position="73"/>
        <end position="274"/>
    </location>
</feature>
<dbReference type="PANTHER" id="PTHR23182">
    <property type="entry name" value="BREAKPOINT CLUSTER REGION PROTEIN BCR"/>
    <property type="match status" value="1"/>
</dbReference>
<dbReference type="GO" id="GO:0005096">
    <property type="term" value="F:GTPase activator activity"/>
    <property type="evidence" value="ECO:0007669"/>
    <property type="project" value="UniProtKB-KW"/>
</dbReference>
<dbReference type="Gene3D" id="1.20.900.10">
    <property type="entry name" value="Dbl homology (DH) domain"/>
    <property type="match status" value="1"/>
</dbReference>
<dbReference type="GO" id="GO:0005085">
    <property type="term" value="F:guanyl-nucleotide exchange factor activity"/>
    <property type="evidence" value="ECO:0007669"/>
    <property type="project" value="InterPro"/>
</dbReference>
<dbReference type="AlphaFoldDB" id="A0A212D7Q0"/>
<dbReference type="Gene3D" id="2.30.29.30">
    <property type="entry name" value="Pleckstrin-homology domain (PH domain)/Phosphotyrosine-binding domain (PTB)"/>
    <property type="match status" value="1"/>
</dbReference>
<dbReference type="SUPFAM" id="SSF48065">
    <property type="entry name" value="DBL homology domain (DH-domain)"/>
    <property type="match status" value="1"/>
</dbReference>
<dbReference type="InterPro" id="IPR037769">
    <property type="entry name" value="Abr/Bcr"/>
</dbReference>
<dbReference type="Pfam" id="PF00621">
    <property type="entry name" value="RhoGEF"/>
    <property type="match status" value="1"/>
</dbReference>
<dbReference type="SUPFAM" id="SSF48350">
    <property type="entry name" value="GTPase activation domain, GAP"/>
    <property type="match status" value="1"/>
</dbReference>
<dbReference type="CDD" id="cd00160">
    <property type="entry name" value="RhoGEF"/>
    <property type="match status" value="1"/>
</dbReference>
<dbReference type="PANTHER" id="PTHR23182:SF3">
    <property type="entry name" value="BREAKPOINT CLUSTER REGION PROTEIN"/>
    <property type="match status" value="1"/>
</dbReference>
<proteinExistence type="predicted"/>
<dbReference type="GO" id="GO:0016020">
    <property type="term" value="C:membrane"/>
    <property type="evidence" value="ECO:0007669"/>
    <property type="project" value="TreeGrafter"/>
</dbReference>
<name>A0A212D7Q0_CEREH</name>
<evidence type="ECO:0000313" key="6">
    <source>
        <dbReference type="Proteomes" id="UP000242450"/>
    </source>
</evidence>
<dbReference type="OrthoDB" id="2155291at2759"/>
<dbReference type="InterPro" id="IPR001849">
    <property type="entry name" value="PH_domain"/>
</dbReference>
<dbReference type="PROSITE" id="PS50010">
    <property type="entry name" value="DH_2"/>
    <property type="match status" value="1"/>
</dbReference>
<dbReference type="SMART" id="SM00233">
    <property type="entry name" value="PH"/>
    <property type="match status" value="1"/>
</dbReference>
<feature type="domain" description="Rho-GAP" evidence="4">
    <location>
        <begin position="633"/>
        <end position="718"/>
    </location>
</feature>
<organism evidence="5 6">
    <name type="scientific">Cervus elaphus hippelaphus</name>
    <name type="common">European red deer</name>
    <dbReference type="NCBI Taxonomy" id="46360"/>
    <lineage>
        <taxon>Eukaryota</taxon>
        <taxon>Metazoa</taxon>
        <taxon>Chordata</taxon>
        <taxon>Craniata</taxon>
        <taxon>Vertebrata</taxon>
        <taxon>Euteleostomi</taxon>
        <taxon>Mammalia</taxon>
        <taxon>Eutheria</taxon>
        <taxon>Laurasiatheria</taxon>
        <taxon>Artiodactyla</taxon>
        <taxon>Ruminantia</taxon>
        <taxon>Pecora</taxon>
        <taxon>Cervidae</taxon>
        <taxon>Cervinae</taxon>
        <taxon>Cervus</taxon>
    </lineage>
</organism>
<sequence length="718" mass="81255">MVGTRSWALTCRGTPRPPELHPTRNLLGKLVVRVTSRLPPSRGLFPPRPPTPGPDVCPFVLQGELDLEKGSEMRKWVLSGILASEETYLSHLEALLLPMKPLKAAATTSQPVLTSQQIETIFFKVPELYEIHKDFYDGLLPRVQQWGHQQRVGDLFQKLASQLGVYRAFVDNYEVAMETAEKCCQANAQFAEISEVRVTLFRENLRARSNKEAKDQTTKNSLETLLYKPVDRVTRSTLVLHDLLKHTPPSHPDHPLLQDALRISQNFLSSINEEITPRRQSMTVKKGEHRQLLKDSFMVELVEGARKLRHVFLFTDLLLCTKLKKQSGGKTQQYDCKWYIPLTDLSFQTVDESEATPSIPLVLDEELDAMKIKISQIKSDIQREKRANKGSKAIERLRKKLSEQESLLLLMSPNMAFRVHSRHGKSYTFLISSDYERAEWRENVREQQKKCFKSFSLTSVELQMLTNSCVKLQTVHSIPLTINKEDDESPGLYGFLNVIVHSATGFKQSSSRWLVWGVRWPDPEPEGAGTREAADRPEEFEIELEGSQTLRILCYEKCYHKTRLAKEDSGESADRIVGKGQVQLDPQTLQDRDWQRTVIAMNGIEVKLSIKFTSREFSLKRMPSRKQTGVFGVKIAVVTKRERSKVPYIVRQCVEEIERRGMEEVGIYRVSGVATDIQALKAAFDVSECLSSRAGGRGGCGACAAGEGGSQKAVPNPC</sequence>
<reference evidence="5 6" key="1">
    <citation type="journal article" date="2018" name="Mol. Genet. Genomics">
        <title>The red deer Cervus elaphus genome CerEla1.0: sequencing, annotating, genes, and chromosomes.</title>
        <authorList>
            <person name="Bana N.A."/>
            <person name="Nyiri A."/>
            <person name="Nagy J."/>
            <person name="Frank K."/>
            <person name="Nagy T."/>
            <person name="Steger V."/>
            <person name="Schiller M."/>
            <person name="Lakatos P."/>
            <person name="Sugar L."/>
            <person name="Horn P."/>
            <person name="Barta E."/>
            <person name="Orosz L."/>
        </authorList>
    </citation>
    <scope>NUCLEOTIDE SEQUENCE [LARGE SCALE GENOMIC DNA]</scope>
    <source>
        <strain evidence="5">Hungarian</strain>
    </source>
</reference>
<accession>A0A212D7Q0</accession>
<dbReference type="PROSITE" id="PS50003">
    <property type="entry name" value="PH_DOMAIN"/>
    <property type="match status" value="1"/>
</dbReference>
<dbReference type="SUPFAM" id="SSF50729">
    <property type="entry name" value="PH domain-like"/>
    <property type="match status" value="1"/>
</dbReference>
<dbReference type="EMBL" id="MKHE01000005">
    <property type="protein sequence ID" value="OWK14277.1"/>
    <property type="molecule type" value="Genomic_DNA"/>
</dbReference>
<dbReference type="InterPro" id="IPR008936">
    <property type="entry name" value="Rho_GTPase_activation_prot"/>
</dbReference>
<protein>
    <recommendedName>
        <fullName evidence="7">BCR</fullName>
    </recommendedName>
</protein>
<evidence type="ECO:0000259" key="4">
    <source>
        <dbReference type="PROSITE" id="PS50238"/>
    </source>
</evidence>
<evidence type="ECO:0000259" key="3">
    <source>
        <dbReference type="PROSITE" id="PS50010"/>
    </source>
</evidence>
<dbReference type="GO" id="GO:0035556">
    <property type="term" value="P:intracellular signal transduction"/>
    <property type="evidence" value="ECO:0007669"/>
    <property type="project" value="InterPro"/>
</dbReference>
<dbReference type="SMART" id="SM00325">
    <property type="entry name" value="RhoGEF"/>
    <property type="match status" value="1"/>
</dbReference>
<dbReference type="InterPro" id="IPR001331">
    <property type="entry name" value="GDS_CDC24_CS"/>
</dbReference>
<dbReference type="InterPro" id="IPR035899">
    <property type="entry name" value="DBL_dom_sf"/>
</dbReference>
<dbReference type="Pfam" id="PF19057">
    <property type="entry name" value="PH_19"/>
    <property type="match status" value="1"/>
</dbReference>
<dbReference type="InterPro" id="IPR000198">
    <property type="entry name" value="RhoGAP_dom"/>
</dbReference>
<dbReference type="FunFam" id="1.20.900.10:FF:000014">
    <property type="entry name" value="active breakpoint cluster region-related protein isoform X2"/>
    <property type="match status" value="1"/>
</dbReference>
<gene>
    <name evidence="5" type="ORF">Celaphus_00000076</name>
</gene>
<dbReference type="InterPro" id="IPR011993">
    <property type="entry name" value="PH-like_dom_sf"/>
</dbReference>
<dbReference type="Pfam" id="PF00620">
    <property type="entry name" value="RhoGAP"/>
    <property type="match status" value="1"/>
</dbReference>
<evidence type="ECO:0000259" key="2">
    <source>
        <dbReference type="PROSITE" id="PS50003"/>
    </source>
</evidence>
<dbReference type="InterPro" id="IPR000219">
    <property type="entry name" value="DH_dom"/>
</dbReference>
<evidence type="ECO:0008006" key="7">
    <source>
        <dbReference type="Google" id="ProtNLM"/>
    </source>
</evidence>
<feature type="domain" description="PH" evidence="2">
    <location>
        <begin position="291"/>
        <end position="449"/>
    </location>
</feature>